<evidence type="ECO:0000259" key="6">
    <source>
        <dbReference type="Pfam" id="PF04884"/>
    </source>
</evidence>
<dbReference type="PANTHER" id="PTHR12770">
    <property type="entry name" value="RUS1 FAMILY PROTEIN C16ORF58"/>
    <property type="match status" value="1"/>
</dbReference>
<evidence type="ECO:0000256" key="5">
    <source>
        <dbReference type="ARBA" id="ARBA00023136"/>
    </source>
</evidence>
<keyword evidence="5" id="KW-0472">Membrane</keyword>
<protein>
    <recommendedName>
        <fullName evidence="6">Protein root UVB sensitive/RUS domain-containing protein</fullName>
    </recommendedName>
</protein>
<organism evidence="7 8">
    <name type="scientific">Emiliania huxleyi (strain CCMP1516)</name>
    <dbReference type="NCBI Taxonomy" id="280463"/>
    <lineage>
        <taxon>Eukaryota</taxon>
        <taxon>Haptista</taxon>
        <taxon>Haptophyta</taxon>
        <taxon>Prymnesiophyceae</taxon>
        <taxon>Isochrysidales</taxon>
        <taxon>Noelaerhabdaceae</taxon>
        <taxon>Emiliania</taxon>
    </lineage>
</organism>
<comment type="subcellular location">
    <subcellularLocation>
        <location evidence="1">Membrane</location>
    </subcellularLocation>
</comment>
<evidence type="ECO:0000313" key="8">
    <source>
        <dbReference type="Proteomes" id="UP000013827"/>
    </source>
</evidence>
<dbReference type="EnsemblProtists" id="EOD31157">
    <property type="protein sequence ID" value="EOD31157"/>
    <property type="gene ID" value="EMIHUDRAFT_99379"/>
</dbReference>
<dbReference type="KEGG" id="ehx:EMIHUDRAFT_99379"/>
<evidence type="ECO:0000256" key="4">
    <source>
        <dbReference type="ARBA" id="ARBA00022989"/>
    </source>
</evidence>
<keyword evidence="8" id="KW-1185">Reference proteome</keyword>
<accession>A0A0D3K5X2</accession>
<proteinExistence type="inferred from homology"/>
<comment type="similarity">
    <text evidence="2">Belongs to the RUS1 family.</text>
</comment>
<dbReference type="AlphaFoldDB" id="A0A0D3K5X2"/>
<sequence>MALLLLSPVLAALAPNSQPSARLCEERSGVALVRDRSHAVLLRRPSVDAGRAAKSWSLQTAKQALLPAGWPATVPQEYLRYQFWHVAQDLTTQLRNVLATSRVLAGLGVGDETATAAAATLQWICRDGAGMLANLGAASILGSRLGGDTRRWRFAGDVAVDIGLCCEMLAVRLRHRGLFLPLLCAASVFKALCGVLAGGANAAISLHWSTRGAGMAEISAKGGAVGTLSGLVGLALSLLIARFGLASAGGEAGAWCWFGTLTALHLVACERGLKLLALTTPMNARRLARCWSAFARSGSLPPPSALAAWDKAAGVLLGHGLEAVARECGGASRVLEVAAALEAAGERHLVLRREEGRTPRSHVLLRRGATAADARRAVLHAFQLNALPRDAPADAEAVLRASPDAGAVRRFEAALEAAGYDTSVACDTLARATVVTFDSDH</sequence>
<reference evidence="7" key="2">
    <citation type="submission" date="2024-10" db="UniProtKB">
        <authorList>
            <consortium name="EnsemblProtists"/>
        </authorList>
    </citation>
    <scope>IDENTIFICATION</scope>
</reference>
<dbReference type="HOGENOM" id="CLU_621796_0_0_1"/>
<dbReference type="Proteomes" id="UP000013827">
    <property type="component" value="Unassembled WGS sequence"/>
</dbReference>
<dbReference type="PaxDb" id="2903-EOD31157"/>
<dbReference type="GO" id="GO:0016020">
    <property type="term" value="C:membrane"/>
    <property type="evidence" value="ECO:0007669"/>
    <property type="project" value="UniProtKB-SubCell"/>
</dbReference>
<dbReference type="PANTHER" id="PTHR12770:SF31">
    <property type="entry name" value="RUS FAMILY MEMBER 1"/>
    <property type="match status" value="1"/>
</dbReference>
<keyword evidence="3" id="KW-0812">Transmembrane</keyword>
<dbReference type="InterPro" id="IPR054549">
    <property type="entry name" value="UVB_sens_RUS_dom"/>
</dbReference>
<evidence type="ECO:0000256" key="1">
    <source>
        <dbReference type="ARBA" id="ARBA00004370"/>
    </source>
</evidence>
<evidence type="ECO:0000256" key="3">
    <source>
        <dbReference type="ARBA" id="ARBA00022692"/>
    </source>
</evidence>
<dbReference type="GeneID" id="17276430"/>
<feature type="domain" description="Protein root UVB sensitive/RUS" evidence="6">
    <location>
        <begin position="54"/>
        <end position="297"/>
    </location>
</feature>
<dbReference type="Pfam" id="PF04884">
    <property type="entry name" value="UVB_sens_prot"/>
    <property type="match status" value="1"/>
</dbReference>
<reference evidence="8" key="1">
    <citation type="journal article" date="2013" name="Nature">
        <title>Pan genome of the phytoplankton Emiliania underpins its global distribution.</title>
        <authorList>
            <person name="Read B.A."/>
            <person name="Kegel J."/>
            <person name="Klute M.J."/>
            <person name="Kuo A."/>
            <person name="Lefebvre S.C."/>
            <person name="Maumus F."/>
            <person name="Mayer C."/>
            <person name="Miller J."/>
            <person name="Monier A."/>
            <person name="Salamov A."/>
            <person name="Young J."/>
            <person name="Aguilar M."/>
            <person name="Claverie J.M."/>
            <person name="Frickenhaus S."/>
            <person name="Gonzalez K."/>
            <person name="Herman E.K."/>
            <person name="Lin Y.C."/>
            <person name="Napier J."/>
            <person name="Ogata H."/>
            <person name="Sarno A.F."/>
            <person name="Shmutz J."/>
            <person name="Schroeder D."/>
            <person name="de Vargas C."/>
            <person name="Verret F."/>
            <person name="von Dassow P."/>
            <person name="Valentin K."/>
            <person name="Van de Peer Y."/>
            <person name="Wheeler G."/>
            <person name="Dacks J.B."/>
            <person name="Delwiche C.F."/>
            <person name="Dyhrman S.T."/>
            <person name="Glockner G."/>
            <person name="John U."/>
            <person name="Richards T."/>
            <person name="Worden A.Z."/>
            <person name="Zhang X."/>
            <person name="Grigoriev I.V."/>
            <person name="Allen A.E."/>
            <person name="Bidle K."/>
            <person name="Borodovsky M."/>
            <person name="Bowler C."/>
            <person name="Brownlee C."/>
            <person name="Cock J.M."/>
            <person name="Elias M."/>
            <person name="Gladyshev V.N."/>
            <person name="Groth M."/>
            <person name="Guda C."/>
            <person name="Hadaegh A."/>
            <person name="Iglesias-Rodriguez M.D."/>
            <person name="Jenkins J."/>
            <person name="Jones B.M."/>
            <person name="Lawson T."/>
            <person name="Leese F."/>
            <person name="Lindquist E."/>
            <person name="Lobanov A."/>
            <person name="Lomsadze A."/>
            <person name="Malik S.B."/>
            <person name="Marsh M.E."/>
            <person name="Mackinder L."/>
            <person name="Mock T."/>
            <person name="Mueller-Roeber B."/>
            <person name="Pagarete A."/>
            <person name="Parker M."/>
            <person name="Probert I."/>
            <person name="Quesneville H."/>
            <person name="Raines C."/>
            <person name="Rensing S.A."/>
            <person name="Riano-Pachon D.M."/>
            <person name="Richier S."/>
            <person name="Rokitta S."/>
            <person name="Shiraiwa Y."/>
            <person name="Soanes D.M."/>
            <person name="van der Giezen M."/>
            <person name="Wahlund T.M."/>
            <person name="Williams B."/>
            <person name="Wilson W."/>
            <person name="Wolfe G."/>
            <person name="Wurch L.L."/>
        </authorList>
    </citation>
    <scope>NUCLEOTIDE SEQUENCE</scope>
</reference>
<evidence type="ECO:0000256" key="2">
    <source>
        <dbReference type="ARBA" id="ARBA00007558"/>
    </source>
</evidence>
<dbReference type="InterPro" id="IPR006968">
    <property type="entry name" value="RUS_fam"/>
</dbReference>
<evidence type="ECO:0000313" key="7">
    <source>
        <dbReference type="EnsemblProtists" id="EOD31157"/>
    </source>
</evidence>
<keyword evidence="4" id="KW-1133">Transmembrane helix</keyword>
<name>A0A0D3K5X2_EMIH1</name>
<dbReference type="RefSeq" id="XP_005783586.1">
    <property type="nucleotide sequence ID" value="XM_005783529.1"/>
</dbReference>
<dbReference type="OMA" id="CCEMLAV"/>
<dbReference type="eggNOG" id="KOG4249">
    <property type="taxonomic scope" value="Eukaryota"/>
</dbReference>